<dbReference type="SUPFAM" id="SSF56672">
    <property type="entry name" value="DNA/RNA polymerases"/>
    <property type="match status" value="1"/>
</dbReference>
<comment type="caution">
    <text evidence="1">The sequence shown here is derived from an EMBL/GenBank/DDBJ whole genome shotgun (WGS) entry which is preliminary data.</text>
</comment>
<gene>
    <name evidence="1" type="ORF">PACLA_8A071979</name>
</gene>
<evidence type="ECO:0000313" key="1">
    <source>
        <dbReference type="EMBL" id="CAB4040645.1"/>
    </source>
</evidence>
<dbReference type="InterPro" id="IPR043502">
    <property type="entry name" value="DNA/RNA_pol_sf"/>
</dbReference>
<reference evidence="1" key="1">
    <citation type="submission" date="2020-04" db="EMBL/GenBank/DDBJ databases">
        <authorList>
            <person name="Alioto T."/>
            <person name="Alioto T."/>
            <person name="Gomez Garrido J."/>
        </authorList>
    </citation>
    <scope>NUCLEOTIDE SEQUENCE</scope>
    <source>
        <strain evidence="1">A484AB</strain>
    </source>
</reference>
<evidence type="ECO:0000313" key="2">
    <source>
        <dbReference type="Proteomes" id="UP001152795"/>
    </source>
</evidence>
<organism evidence="1 2">
    <name type="scientific">Paramuricea clavata</name>
    <name type="common">Red gorgonian</name>
    <name type="synonym">Violescent sea-whip</name>
    <dbReference type="NCBI Taxonomy" id="317549"/>
    <lineage>
        <taxon>Eukaryota</taxon>
        <taxon>Metazoa</taxon>
        <taxon>Cnidaria</taxon>
        <taxon>Anthozoa</taxon>
        <taxon>Octocorallia</taxon>
        <taxon>Malacalcyonacea</taxon>
        <taxon>Plexauridae</taxon>
        <taxon>Paramuricea</taxon>
    </lineage>
</organism>
<name>A0A7D9K2X9_PARCT</name>
<dbReference type="Proteomes" id="UP001152795">
    <property type="component" value="Unassembled WGS sequence"/>
</dbReference>
<dbReference type="EMBL" id="CACRXK020027063">
    <property type="protein sequence ID" value="CAB4040645.1"/>
    <property type="molecule type" value="Genomic_DNA"/>
</dbReference>
<dbReference type="OrthoDB" id="8052806at2759"/>
<accession>A0A7D9K2X9</accession>
<dbReference type="AlphaFoldDB" id="A0A7D9K2X9"/>
<sequence length="162" mass="18190">QPFKKGNPKIQLLRRQGFDGLSTAEKIVKEQLATGIIEKAPQTPTGERTFYMPHKPVIREYATTTKVRMVFDASAKPNPLANSINDCMYTGPPRIRVRMSTHIQKAFLQIGIQEGNRDAFLFPVQYQRHGTTSPVCRSNNIFGVPFGVEASPFMLGNEQQPL</sequence>
<protein>
    <submittedName>
        <fullName evidence="1">Uncharacterized protein</fullName>
    </submittedName>
</protein>
<feature type="non-terminal residue" evidence="1">
    <location>
        <position position="1"/>
    </location>
</feature>
<keyword evidence="2" id="KW-1185">Reference proteome</keyword>
<proteinExistence type="predicted"/>